<dbReference type="GO" id="GO:0005829">
    <property type="term" value="C:cytosol"/>
    <property type="evidence" value="ECO:0007669"/>
    <property type="project" value="TreeGrafter"/>
</dbReference>
<organism evidence="5 6">
    <name type="scientific">Olleya namhaensis</name>
    <dbReference type="NCBI Taxonomy" id="1144750"/>
    <lineage>
        <taxon>Bacteria</taxon>
        <taxon>Pseudomonadati</taxon>
        <taxon>Bacteroidota</taxon>
        <taxon>Flavobacteriia</taxon>
        <taxon>Flavobacteriales</taxon>
        <taxon>Flavobacteriaceae</taxon>
    </lineage>
</organism>
<dbReference type="GO" id="GO:0051082">
    <property type="term" value="F:unfolded protein binding"/>
    <property type="evidence" value="ECO:0007669"/>
    <property type="project" value="InterPro"/>
</dbReference>
<protein>
    <submittedName>
        <fullName evidence="5">Periplasmic chaperone for outer membrane proteins Skp</fullName>
    </submittedName>
</protein>
<dbReference type="AlphaFoldDB" id="A0A1I3SDD6"/>
<evidence type="ECO:0000256" key="1">
    <source>
        <dbReference type="ARBA" id="ARBA00009091"/>
    </source>
</evidence>
<dbReference type="InterPro" id="IPR005632">
    <property type="entry name" value="Chaperone_Skp"/>
</dbReference>
<name>A0A1I3SDD6_9FLAO</name>
<evidence type="ECO:0000256" key="3">
    <source>
        <dbReference type="SAM" id="Coils"/>
    </source>
</evidence>
<evidence type="ECO:0000256" key="4">
    <source>
        <dbReference type="SAM" id="SignalP"/>
    </source>
</evidence>
<keyword evidence="3" id="KW-0175">Coiled coil</keyword>
<dbReference type="GO" id="GO:0050821">
    <property type="term" value="P:protein stabilization"/>
    <property type="evidence" value="ECO:0007669"/>
    <property type="project" value="TreeGrafter"/>
</dbReference>
<dbReference type="EMBL" id="FORM01000010">
    <property type="protein sequence ID" value="SFJ56745.1"/>
    <property type="molecule type" value="Genomic_DNA"/>
</dbReference>
<dbReference type="SMART" id="SM00935">
    <property type="entry name" value="OmpH"/>
    <property type="match status" value="1"/>
</dbReference>
<reference evidence="6" key="1">
    <citation type="submission" date="2016-10" db="EMBL/GenBank/DDBJ databases">
        <authorList>
            <person name="Varghese N."/>
            <person name="Submissions S."/>
        </authorList>
    </citation>
    <scope>NUCLEOTIDE SEQUENCE [LARGE SCALE GENOMIC DNA]</scope>
    <source>
        <strain evidence="6">DSM 28881</strain>
    </source>
</reference>
<dbReference type="InterPro" id="IPR024930">
    <property type="entry name" value="Skp_dom_sf"/>
</dbReference>
<evidence type="ECO:0000313" key="6">
    <source>
        <dbReference type="Proteomes" id="UP000199559"/>
    </source>
</evidence>
<keyword evidence="6" id="KW-1185">Reference proteome</keyword>
<accession>A0A1I3SDD6</accession>
<proteinExistence type="inferred from homology"/>
<dbReference type="Pfam" id="PF03938">
    <property type="entry name" value="OmpH"/>
    <property type="match status" value="1"/>
</dbReference>
<feature type="chain" id="PRO_5011652992" evidence="4">
    <location>
        <begin position="24"/>
        <end position="169"/>
    </location>
</feature>
<dbReference type="PANTHER" id="PTHR35089">
    <property type="entry name" value="CHAPERONE PROTEIN SKP"/>
    <property type="match status" value="1"/>
</dbReference>
<dbReference type="Proteomes" id="UP000199559">
    <property type="component" value="Unassembled WGS sequence"/>
</dbReference>
<evidence type="ECO:0000313" key="5">
    <source>
        <dbReference type="EMBL" id="SFJ56745.1"/>
    </source>
</evidence>
<feature type="signal peptide" evidence="4">
    <location>
        <begin position="1"/>
        <end position="23"/>
    </location>
</feature>
<keyword evidence="2 4" id="KW-0732">Signal</keyword>
<dbReference type="RefSeq" id="WP_090841839.1">
    <property type="nucleotide sequence ID" value="NZ_CANKYB010000012.1"/>
</dbReference>
<sequence length="169" mass="18627">MKQFKTLLFAAALFIGATSFTNAQTKVAHVDTQKLVASMPAMKAAQSEMEKMGKTFEADIQEMVKEYQAKAKLYEAEAATKTNEQNQSRGEELQGMQQSIRQYQADAQTQLQKKEFDLLKPITEKAKAAILKVGTAQGFNYVLDSSESSGVIMASGKDLLSDVQKELGF</sequence>
<gene>
    <name evidence="5" type="ORF">SAMN05443431_11025</name>
</gene>
<dbReference type="Gene3D" id="3.30.910.20">
    <property type="entry name" value="Skp domain"/>
    <property type="match status" value="1"/>
</dbReference>
<dbReference type="PANTHER" id="PTHR35089:SF1">
    <property type="entry name" value="CHAPERONE PROTEIN SKP"/>
    <property type="match status" value="1"/>
</dbReference>
<feature type="coiled-coil region" evidence="3">
    <location>
        <begin position="57"/>
        <end position="84"/>
    </location>
</feature>
<dbReference type="STRING" id="1144750.SAMN05443431_11025"/>
<evidence type="ECO:0000256" key="2">
    <source>
        <dbReference type="ARBA" id="ARBA00022729"/>
    </source>
</evidence>
<comment type="similarity">
    <text evidence="1">Belongs to the Skp family.</text>
</comment>
<dbReference type="SUPFAM" id="SSF111384">
    <property type="entry name" value="OmpH-like"/>
    <property type="match status" value="1"/>
</dbReference>